<evidence type="ECO:0000313" key="3">
    <source>
        <dbReference type="Proteomes" id="UP000266861"/>
    </source>
</evidence>
<comment type="caution">
    <text evidence="2">The sequence shown here is derived from an EMBL/GenBank/DDBJ whole genome shotgun (WGS) entry which is preliminary data.</text>
</comment>
<dbReference type="AlphaFoldDB" id="A0A397GML5"/>
<evidence type="ECO:0000256" key="1">
    <source>
        <dbReference type="SAM" id="MobiDB-lite"/>
    </source>
</evidence>
<feature type="compositionally biased region" description="Low complexity" evidence="1">
    <location>
        <begin position="1"/>
        <end position="14"/>
    </location>
</feature>
<gene>
    <name evidence="2" type="ORF">Glove_477g5</name>
</gene>
<proteinExistence type="predicted"/>
<organism evidence="2 3">
    <name type="scientific">Diversispora epigaea</name>
    <dbReference type="NCBI Taxonomy" id="1348612"/>
    <lineage>
        <taxon>Eukaryota</taxon>
        <taxon>Fungi</taxon>
        <taxon>Fungi incertae sedis</taxon>
        <taxon>Mucoromycota</taxon>
        <taxon>Glomeromycotina</taxon>
        <taxon>Glomeromycetes</taxon>
        <taxon>Diversisporales</taxon>
        <taxon>Diversisporaceae</taxon>
        <taxon>Diversispora</taxon>
    </lineage>
</organism>
<accession>A0A397GML5</accession>
<feature type="compositionally biased region" description="Basic and acidic residues" evidence="1">
    <location>
        <begin position="114"/>
        <end position="123"/>
    </location>
</feature>
<feature type="region of interest" description="Disordered" evidence="1">
    <location>
        <begin position="1"/>
        <end position="123"/>
    </location>
</feature>
<feature type="compositionally biased region" description="Basic and acidic residues" evidence="1">
    <location>
        <begin position="20"/>
        <end position="47"/>
    </location>
</feature>
<dbReference type="EMBL" id="PQFF01000416">
    <property type="protein sequence ID" value="RHZ51509.1"/>
    <property type="molecule type" value="Genomic_DNA"/>
</dbReference>
<keyword evidence="3" id="KW-1185">Reference proteome</keyword>
<protein>
    <submittedName>
        <fullName evidence="2">Uncharacterized protein</fullName>
    </submittedName>
</protein>
<feature type="compositionally biased region" description="Basic and acidic residues" evidence="1">
    <location>
        <begin position="60"/>
        <end position="74"/>
    </location>
</feature>
<reference evidence="2 3" key="1">
    <citation type="submission" date="2018-08" db="EMBL/GenBank/DDBJ databases">
        <title>Genome and evolution of the arbuscular mycorrhizal fungus Diversispora epigaea (formerly Glomus versiforme) and its bacterial endosymbionts.</title>
        <authorList>
            <person name="Sun X."/>
            <person name="Fei Z."/>
            <person name="Harrison M."/>
        </authorList>
    </citation>
    <scope>NUCLEOTIDE SEQUENCE [LARGE SCALE GENOMIC DNA]</scope>
    <source>
        <strain evidence="2 3">IT104</strain>
    </source>
</reference>
<feature type="compositionally biased region" description="Basic and acidic residues" evidence="1">
    <location>
        <begin position="91"/>
        <end position="106"/>
    </location>
</feature>
<dbReference type="Proteomes" id="UP000266861">
    <property type="component" value="Unassembled WGS sequence"/>
</dbReference>
<evidence type="ECO:0000313" key="2">
    <source>
        <dbReference type="EMBL" id="RHZ51509.1"/>
    </source>
</evidence>
<name>A0A397GML5_9GLOM</name>
<sequence>MSKSSIAKSPKIAITTGRSLMEEASVREEVKEMKEIEKEGEVGERGSTEIGETSNRSRIGGRDRKGEIEKRETTKISQTTIPKSPMQKITKIADTKGRSLMEEDKEKRKKGDRNRKEDVWTKK</sequence>